<reference evidence="1 2" key="1">
    <citation type="journal article" date="2018" name="Nat. Ecol. Evol.">
        <title>Shark genomes provide insights into elasmobranch evolution and the origin of vertebrates.</title>
        <authorList>
            <person name="Hara Y"/>
            <person name="Yamaguchi K"/>
            <person name="Onimaru K"/>
            <person name="Kadota M"/>
            <person name="Koyanagi M"/>
            <person name="Keeley SD"/>
            <person name="Tatsumi K"/>
            <person name="Tanaka K"/>
            <person name="Motone F"/>
            <person name="Kageyama Y"/>
            <person name="Nozu R"/>
            <person name="Adachi N"/>
            <person name="Nishimura O"/>
            <person name="Nakagawa R"/>
            <person name="Tanegashima C"/>
            <person name="Kiyatake I"/>
            <person name="Matsumoto R"/>
            <person name="Murakumo K"/>
            <person name="Nishida K"/>
            <person name="Terakita A"/>
            <person name="Kuratani S"/>
            <person name="Sato K"/>
            <person name="Hyodo S Kuraku.S."/>
        </authorList>
    </citation>
    <scope>NUCLEOTIDE SEQUENCE [LARGE SCALE GENOMIC DNA]</scope>
</reference>
<proteinExistence type="predicted"/>
<evidence type="ECO:0000313" key="2">
    <source>
        <dbReference type="Proteomes" id="UP000287033"/>
    </source>
</evidence>
<dbReference type="Proteomes" id="UP000287033">
    <property type="component" value="Unassembled WGS sequence"/>
</dbReference>
<dbReference type="AlphaFoldDB" id="A0A401TID0"/>
<keyword evidence="2" id="KW-1185">Reference proteome</keyword>
<dbReference type="EMBL" id="BEZZ01070831">
    <property type="protein sequence ID" value="GCC42378.1"/>
    <property type="molecule type" value="Genomic_DNA"/>
</dbReference>
<name>A0A401TID0_CHIPU</name>
<evidence type="ECO:0000313" key="1">
    <source>
        <dbReference type="EMBL" id="GCC42378.1"/>
    </source>
</evidence>
<sequence>KKAKAEKKDLGVITYDIATPPGEKKGEAIPPSQDLISF</sequence>
<accession>A0A401TID0</accession>
<comment type="caution">
    <text evidence="1">The sequence shown here is derived from an EMBL/GenBank/DDBJ whole genome shotgun (WGS) entry which is preliminary data.</text>
</comment>
<gene>
    <name evidence="1" type="ORF">chiPu_0026026</name>
</gene>
<protein>
    <submittedName>
        <fullName evidence="1">Uncharacterized protein</fullName>
    </submittedName>
</protein>
<feature type="non-terminal residue" evidence="1">
    <location>
        <position position="1"/>
    </location>
</feature>
<organism evidence="1 2">
    <name type="scientific">Chiloscyllium punctatum</name>
    <name type="common">Brownbanded bambooshark</name>
    <name type="synonym">Hemiscyllium punctatum</name>
    <dbReference type="NCBI Taxonomy" id="137246"/>
    <lineage>
        <taxon>Eukaryota</taxon>
        <taxon>Metazoa</taxon>
        <taxon>Chordata</taxon>
        <taxon>Craniata</taxon>
        <taxon>Vertebrata</taxon>
        <taxon>Chondrichthyes</taxon>
        <taxon>Elasmobranchii</taxon>
        <taxon>Galeomorphii</taxon>
        <taxon>Galeoidea</taxon>
        <taxon>Orectolobiformes</taxon>
        <taxon>Hemiscylliidae</taxon>
        <taxon>Chiloscyllium</taxon>
    </lineage>
</organism>